<dbReference type="Proteomes" id="UP000759537">
    <property type="component" value="Unassembled WGS sequence"/>
</dbReference>
<sequence>MTLETIYILRHGFRVNWVTAEWKSVTGLPRDPQLAAFGEVQAKEVADYFLSLPEDQRPTAIFSSPYYRCLQTSKPTAIALGIPIYAEHGLTEWYYPVEPGTGLHPRPSSASALKAYFPEIDDSWSSVWYPSRKGEDTAALHDRLAGFVTALVPEVQRRYAGVHKRILLVSHAATVIALARELIGDRGVSFQAACCSLTVLDHKDAGAGDSARRAVVGGWTARHLGDGGHLKDGLQRPWGFSDAAIVDGVVTEHGEPGTENEEDEPVGSQIIELSSRM</sequence>
<reference evidence="1" key="1">
    <citation type="submission" date="2019-10" db="EMBL/GenBank/DDBJ databases">
        <authorList>
            <consortium name="DOE Joint Genome Institute"/>
            <person name="Kuo A."/>
            <person name="Miyauchi S."/>
            <person name="Kiss E."/>
            <person name="Drula E."/>
            <person name="Kohler A."/>
            <person name="Sanchez-Garcia M."/>
            <person name="Andreopoulos B."/>
            <person name="Barry K.W."/>
            <person name="Bonito G."/>
            <person name="Buee M."/>
            <person name="Carver A."/>
            <person name="Chen C."/>
            <person name="Cichocki N."/>
            <person name="Clum A."/>
            <person name="Culley D."/>
            <person name="Crous P.W."/>
            <person name="Fauchery L."/>
            <person name="Girlanda M."/>
            <person name="Hayes R."/>
            <person name="Keri Z."/>
            <person name="LaButti K."/>
            <person name="Lipzen A."/>
            <person name="Lombard V."/>
            <person name="Magnuson J."/>
            <person name="Maillard F."/>
            <person name="Morin E."/>
            <person name="Murat C."/>
            <person name="Nolan M."/>
            <person name="Ohm R."/>
            <person name="Pangilinan J."/>
            <person name="Pereira M."/>
            <person name="Perotto S."/>
            <person name="Peter M."/>
            <person name="Riley R."/>
            <person name="Sitrit Y."/>
            <person name="Stielow B."/>
            <person name="Szollosi G."/>
            <person name="Zifcakova L."/>
            <person name="Stursova M."/>
            <person name="Spatafora J.W."/>
            <person name="Tedersoo L."/>
            <person name="Vaario L.-M."/>
            <person name="Yamada A."/>
            <person name="Yan M."/>
            <person name="Wang P."/>
            <person name="Xu J."/>
            <person name="Bruns T."/>
            <person name="Baldrian P."/>
            <person name="Vilgalys R."/>
            <person name="Henrissat B."/>
            <person name="Grigoriev I.V."/>
            <person name="Hibbett D."/>
            <person name="Nagy L.G."/>
            <person name="Martin F.M."/>
        </authorList>
    </citation>
    <scope>NUCLEOTIDE SEQUENCE</scope>
    <source>
        <strain evidence="1">Prilba</strain>
    </source>
</reference>
<dbReference type="Gene3D" id="3.40.50.1240">
    <property type="entry name" value="Phosphoglycerate mutase-like"/>
    <property type="match status" value="1"/>
</dbReference>
<evidence type="ECO:0000313" key="1">
    <source>
        <dbReference type="EMBL" id="KAF8481104.1"/>
    </source>
</evidence>
<dbReference type="CDD" id="cd07040">
    <property type="entry name" value="HP"/>
    <property type="match status" value="1"/>
</dbReference>
<dbReference type="PANTHER" id="PTHR16469">
    <property type="entry name" value="UBIQUITIN-ASSOCIATED AND SH3 DOMAIN-CONTAINING BA-RELATED"/>
    <property type="match status" value="1"/>
</dbReference>
<gene>
    <name evidence="1" type="ORF">DFH94DRAFT_793608</name>
</gene>
<dbReference type="SUPFAM" id="SSF53254">
    <property type="entry name" value="Phosphoglycerate mutase-like"/>
    <property type="match status" value="1"/>
</dbReference>
<dbReference type="OrthoDB" id="414418at2759"/>
<dbReference type="EMBL" id="WHVB01000007">
    <property type="protein sequence ID" value="KAF8481104.1"/>
    <property type="molecule type" value="Genomic_DNA"/>
</dbReference>
<dbReference type="AlphaFoldDB" id="A0A9P5TA90"/>
<proteinExistence type="predicted"/>
<protein>
    <submittedName>
        <fullName evidence="1">Histidine phosphatase superfamily</fullName>
    </submittedName>
</protein>
<comment type="caution">
    <text evidence="1">The sequence shown here is derived from an EMBL/GenBank/DDBJ whole genome shotgun (WGS) entry which is preliminary data.</text>
</comment>
<dbReference type="PANTHER" id="PTHR16469:SF51">
    <property type="entry name" value="TRANSCRIPTION FACTOR TAU 55 KDA SUBUNIT"/>
    <property type="match status" value="1"/>
</dbReference>
<dbReference type="InterPro" id="IPR051710">
    <property type="entry name" value="Phosphatase_SH3-domain"/>
</dbReference>
<dbReference type="SMART" id="SM00855">
    <property type="entry name" value="PGAM"/>
    <property type="match status" value="1"/>
</dbReference>
<reference evidence="1" key="2">
    <citation type="journal article" date="2020" name="Nat. Commun.">
        <title>Large-scale genome sequencing of mycorrhizal fungi provides insights into the early evolution of symbiotic traits.</title>
        <authorList>
            <person name="Miyauchi S."/>
            <person name="Kiss E."/>
            <person name="Kuo A."/>
            <person name="Drula E."/>
            <person name="Kohler A."/>
            <person name="Sanchez-Garcia M."/>
            <person name="Morin E."/>
            <person name="Andreopoulos B."/>
            <person name="Barry K.W."/>
            <person name="Bonito G."/>
            <person name="Buee M."/>
            <person name="Carver A."/>
            <person name="Chen C."/>
            <person name="Cichocki N."/>
            <person name="Clum A."/>
            <person name="Culley D."/>
            <person name="Crous P.W."/>
            <person name="Fauchery L."/>
            <person name="Girlanda M."/>
            <person name="Hayes R.D."/>
            <person name="Keri Z."/>
            <person name="LaButti K."/>
            <person name="Lipzen A."/>
            <person name="Lombard V."/>
            <person name="Magnuson J."/>
            <person name="Maillard F."/>
            <person name="Murat C."/>
            <person name="Nolan M."/>
            <person name="Ohm R.A."/>
            <person name="Pangilinan J."/>
            <person name="Pereira M.F."/>
            <person name="Perotto S."/>
            <person name="Peter M."/>
            <person name="Pfister S."/>
            <person name="Riley R."/>
            <person name="Sitrit Y."/>
            <person name="Stielow J.B."/>
            <person name="Szollosi G."/>
            <person name="Zifcakova L."/>
            <person name="Stursova M."/>
            <person name="Spatafora J.W."/>
            <person name="Tedersoo L."/>
            <person name="Vaario L.M."/>
            <person name="Yamada A."/>
            <person name="Yan M."/>
            <person name="Wang P."/>
            <person name="Xu J."/>
            <person name="Bruns T."/>
            <person name="Baldrian P."/>
            <person name="Vilgalys R."/>
            <person name="Dunand C."/>
            <person name="Henrissat B."/>
            <person name="Grigoriev I.V."/>
            <person name="Hibbett D."/>
            <person name="Nagy L.G."/>
            <person name="Martin F.M."/>
        </authorList>
    </citation>
    <scope>NUCLEOTIDE SEQUENCE</scope>
    <source>
        <strain evidence="1">Prilba</strain>
    </source>
</reference>
<evidence type="ECO:0000313" key="2">
    <source>
        <dbReference type="Proteomes" id="UP000759537"/>
    </source>
</evidence>
<dbReference type="InterPro" id="IPR013078">
    <property type="entry name" value="His_Pase_superF_clade-1"/>
</dbReference>
<dbReference type="Pfam" id="PF00300">
    <property type="entry name" value="His_Phos_1"/>
    <property type="match status" value="1"/>
</dbReference>
<accession>A0A9P5TA90</accession>
<name>A0A9P5TA90_9AGAM</name>
<organism evidence="1 2">
    <name type="scientific">Russula ochroleuca</name>
    <dbReference type="NCBI Taxonomy" id="152965"/>
    <lineage>
        <taxon>Eukaryota</taxon>
        <taxon>Fungi</taxon>
        <taxon>Dikarya</taxon>
        <taxon>Basidiomycota</taxon>
        <taxon>Agaricomycotina</taxon>
        <taxon>Agaricomycetes</taxon>
        <taxon>Russulales</taxon>
        <taxon>Russulaceae</taxon>
        <taxon>Russula</taxon>
    </lineage>
</organism>
<dbReference type="InterPro" id="IPR029033">
    <property type="entry name" value="His_PPase_superfam"/>
</dbReference>
<keyword evidence="2" id="KW-1185">Reference proteome</keyword>